<dbReference type="Proteomes" id="UP000440716">
    <property type="component" value="Unassembled WGS sequence"/>
</dbReference>
<keyword evidence="1" id="KW-0614">Plasmid</keyword>
<dbReference type="PANTHER" id="PTHR47328:SF1">
    <property type="entry name" value="RUTC FAMILY PROTEIN YOAB"/>
    <property type="match status" value="1"/>
</dbReference>
<dbReference type="InterPro" id="IPR006175">
    <property type="entry name" value="YjgF/YER057c/UK114"/>
</dbReference>
<dbReference type="SUPFAM" id="SSF55298">
    <property type="entry name" value="YjgF-like"/>
    <property type="match status" value="1"/>
</dbReference>
<comment type="caution">
    <text evidence="2">The sequence shown here is derived from an EMBL/GenBank/DDBJ whole genome shotgun (WGS) entry which is preliminary data.</text>
</comment>
<dbReference type="EMBL" id="JACXXJ020000001">
    <property type="protein sequence ID" value="MBF2712709.1"/>
    <property type="molecule type" value="Genomic_DNA"/>
</dbReference>
<dbReference type="InterPro" id="IPR035709">
    <property type="entry name" value="YoaB-like"/>
</dbReference>
<evidence type="ECO:0000313" key="1">
    <source>
        <dbReference type="EMBL" id="MBF2712709.1"/>
    </source>
</evidence>
<gene>
    <name evidence="2" type="ORF">GOZ88_24890</name>
    <name evidence="1" type="ORF">IEI95_000310</name>
</gene>
<evidence type="ECO:0000313" key="2">
    <source>
        <dbReference type="EMBL" id="MVA59334.1"/>
    </source>
</evidence>
<proteinExistence type="predicted"/>
<dbReference type="InterPro" id="IPR035959">
    <property type="entry name" value="RutC-like_sf"/>
</dbReference>
<sequence>MTERLIRMPTLHRVVKHNGIAYIGGIVADDESLGMEGQTRQVLTKLDAYLKEAGSERANLLSATIFITDMNVKSQMDAVWKEWFAPAELPARATIGVADLGDTTLIELIATAHY</sequence>
<name>A0A1S2DV77_AGRVI</name>
<reference evidence="2 3" key="1">
    <citation type="submission" date="2019-12" db="EMBL/GenBank/DDBJ databases">
        <title>Whole-genome sequencing of Allorhizobium vitis.</title>
        <authorList>
            <person name="Gan H.M."/>
            <person name="Szegedi E."/>
            <person name="Burr T."/>
            <person name="Savka M.A."/>
        </authorList>
    </citation>
    <scope>NUCLEOTIDE SEQUENCE [LARGE SCALE GENOMIC DNA]</scope>
    <source>
        <strain evidence="2 3">CG415</strain>
    </source>
</reference>
<geneLocation type="plasmid" evidence="1">
    <name>unnamed1</name>
</geneLocation>
<dbReference type="PANTHER" id="PTHR47328">
    <property type="match status" value="1"/>
</dbReference>
<dbReference type="AlphaFoldDB" id="A0A1S2DV77"/>
<dbReference type="Pfam" id="PF01042">
    <property type="entry name" value="Ribonuc_L-PSP"/>
    <property type="match status" value="1"/>
</dbReference>
<protein>
    <submittedName>
        <fullName evidence="2">RidA family protein</fullName>
    </submittedName>
</protein>
<reference evidence="1" key="2">
    <citation type="submission" date="2020-11" db="EMBL/GenBank/DDBJ databases">
        <title>Agrobacterium vitis strain K377 genome.</title>
        <authorList>
            <person name="Xi H."/>
        </authorList>
    </citation>
    <scope>NUCLEOTIDE SEQUENCE</scope>
    <source>
        <strain evidence="1">K377</strain>
        <plasmid evidence="1">unnamed1</plasmid>
    </source>
</reference>
<dbReference type="Proteomes" id="UP000655037">
    <property type="component" value="Unassembled WGS sequence"/>
</dbReference>
<dbReference type="Gene3D" id="3.30.1330.40">
    <property type="entry name" value="RutC-like"/>
    <property type="match status" value="1"/>
</dbReference>
<dbReference type="RefSeq" id="WP_070149164.1">
    <property type="nucleotide sequence ID" value="NZ_JABAEH010000057.1"/>
</dbReference>
<evidence type="ECO:0000313" key="3">
    <source>
        <dbReference type="Proteomes" id="UP000440716"/>
    </source>
</evidence>
<organism evidence="2 3">
    <name type="scientific">Agrobacterium vitis</name>
    <name type="common">Rhizobium vitis</name>
    <dbReference type="NCBI Taxonomy" id="373"/>
    <lineage>
        <taxon>Bacteria</taxon>
        <taxon>Pseudomonadati</taxon>
        <taxon>Pseudomonadota</taxon>
        <taxon>Alphaproteobacteria</taxon>
        <taxon>Hyphomicrobiales</taxon>
        <taxon>Rhizobiaceae</taxon>
        <taxon>Rhizobium/Agrobacterium group</taxon>
        <taxon>Agrobacterium</taxon>
    </lineage>
</organism>
<dbReference type="EMBL" id="WPHU01000017">
    <property type="protein sequence ID" value="MVA59334.1"/>
    <property type="molecule type" value="Genomic_DNA"/>
</dbReference>
<accession>A0A1S2DV77</accession>
<dbReference type="CDD" id="cd06150">
    <property type="entry name" value="YjgF_YER057c_UK114_like_2"/>
    <property type="match status" value="1"/>
</dbReference>